<evidence type="ECO:0000313" key="3">
    <source>
        <dbReference type="EMBL" id="KAK3604804.1"/>
    </source>
</evidence>
<feature type="region of interest" description="Disordered" evidence="1">
    <location>
        <begin position="247"/>
        <end position="277"/>
    </location>
</feature>
<sequence length="387" mass="44610">MTESSIAKTISPLLNHNNDTSRRFSHAFNTLIERTLLLRTEFVMGNIGVFFKLPSGRLSFEVSDWMENILDEPYREYAPIPIFIELNENEVLKFEDINLENQLNDIISDEVELEDESSANFLEPKSLNNEIDSISKNKTLYEKESNTQFSQSVNNSEQNINYLNENEYYRNTDVRDNYEKIGSSNEAEEEDDNENILVWKKVGIVLLFVLVSASIGYFIFYEMSACGVTKSTPTVEKNKPDSIRQIKREEKKEPTAEVKKKPEKKPIKKGKPPKEDKYEEVITQEKLEITKGMSEFDYTGSYWTIIIFSSPIRQEADKILNNKSQQIPAPYNKELFIIQSSEKGQKIYNVGLGGYKNEDKGKAAKLMKGLIDRNLTDASQTKLYFVK</sequence>
<keyword evidence="2" id="KW-1133">Transmembrane helix</keyword>
<dbReference type="AlphaFoldDB" id="A0AAE0T7K2"/>
<protein>
    <recommendedName>
        <fullName evidence="5">SPOR domain-containing protein</fullName>
    </recommendedName>
</protein>
<proteinExistence type="predicted"/>
<keyword evidence="2" id="KW-0472">Membrane</keyword>
<dbReference type="EMBL" id="JAEAOA010000085">
    <property type="protein sequence ID" value="KAK3604804.1"/>
    <property type="molecule type" value="Genomic_DNA"/>
</dbReference>
<comment type="caution">
    <text evidence="3">The sequence shown here is derived from an EMBL/GenBank/DDBJ whole genome shotgun (WGS) entry which is preliminary data.</text>
</comment>
<feature type="transmembrane region" description="Helical" evidence="2">
    <location>
        <begin position="202"/>
        <end position="221"/>
    </location>
</feature>
<organism evidence="3 4">
    <name type="scientific">Potamilus streckersoni</name>
    <dbReference type="NCBI Taxonomy" id="2493646"/>
    <lineage>
        <taxon>Eukaryota</taxon>
        <taxon>Metazoa</taxon>
        <taxon>Spiralia</taxon>
        <taxon>Lophotrochozoa</taxon>
        <taxon>Mollusca</taxon>
        <taxon>Bivalvia</taxon>
        <taxon>Autobranchia</taxon>
        <taxon>Heteroconchia</taxon>
        <taxon>Palaeoheterodonta</taxon>
        <taxon>Unionida</taxon>
        <taxon>Unionoidea</taxon>
        <taxon>Unionidae</taxon>
        <taxon>Ambleminae</taxon>
        <taxon>Lampsilini</taxon>
        <taxon>Potamilus</taxon>
    </lineage>
</organism>
<evidence type="ECO:0000256" key="2">
    <source>
        <dbReference type="SAM" id="Phobius"/>
    </source>
</evidence>
<feature type="compositionally biased region" description="Basic residues" evidence="1">
    <location>
        <begin position="261"/>
        <end position="271"/>
    </location>
</feature>
<reference evidence="3" key="1">
    <citation type="journal article" date="2021" name="Genome Biol. Evol.">
        <title>A High-Quality Reference Genome for a Parasitic Bivalve with Doubly Uniparental Inheritance (Bivalvia: Unionida).</title>
        <authorList>
            <person name="Smith C.H."/>
        </authorList>
    </citation>
    <scope>NUCLEOTIDE SEQUENCE</scope>
    <source>
        <strain evidence="3">CHS0354</strain>
    </source>
</reference>
<keyword evidence="4" id="KW-1185">Reference proteome</keyword>
<dbReference type="Proteomes" id="UP001195483">
    <property type="component" value="Unassembled WGS sequence"/>
</dbReference>
<name>A0AAE0T7K2_9BIVA</name>
<evidence type="ECO:0000256" key="1">
    <source>
        <dbReference type="SAM" id="MobiDB-lite"/>
    </source>
</evidence>
<reference evidence="3" key="2">
    <citation type="journal article" date="2021" name="Genome Biol. Evol.">
        <title>Developing a high-quality reference genome for a parasitic bivalve with doubly uniparental inheritance (Bivalvia: Unionida).</title>
        <authorList>
            <person name="Smith C.H."/>
        </authorList>
    </citation>
    <scope>NUCLEOTIDE SEQUENCE</scope>
    <source>
        <strain evidence="3">CHS0354</strain>
        <tissue evidence="3">Mantle</tissue>
    </source>
</reference>
<keyword evidence="2" id="KW-0812">Transmembrane</keyword>
<reference evidence="3" key="3">
    <citation type="submission" date="2023-05" db="EMBL/GenBank/DDBJ databases">
        <authorList>
            <person name="Smith C.H."/>
        </authorList>
    </citation>
    <scope>NUCLEOTIDE SEQUENCE</scope>
    <source>
        <strain evidence="3">CHS0354</strain>
        <tissue evidence="3">Mantle</tissue>
    </source>
</reference>
<evidence type="ECO:0000313" key="4">
    <source>
        <dbReference type="Proteomes" id="UP001195483"/>
    </source>
</evidence>
<gene>
    <name evidence="3" type="ORF">CHS0354_000462</name>
</gene>
<accession>A0AAE0T7K2</accession>
<feature type="compositionally biased region" description="Basic and acidic residues" evidence="1">
    <location>
        <begin position="247"/>
        <end position="260"/>
    </location>
</feature>
<evidence type="ECO:0008006" key="5">
    <source>
        <dbReference type="Google" id="ProtNLM"/>
    </source>
</evidence>